<dbReference type="InterPro" id="IPR051091">
    <property type="entry name" value="O-Glucosyltr/Glycosyltrsf_90"/>
</dbReference>
<evidence type="ECO:0000313" key="4">
    <source>
        <dbReference type="EMBL" id="KAK0751456.1"/>
    </source>
</evidence>
<evidence type="ECO:0000256" key="2">
    <source>
        <dbReference type="SAM" id="Phobius"/>
    </source>
</evidence>
<organism evidence="4 5">
    <name type="scientific">Schizothecium vesticola</name>
    <dbReference type="NCBI Taxonomy" id="314040"/>
    <lineage>
        <taxon>Eukaryota</taxon>
        <taxon>Fungi</taxon>
        <taxon>Dikarya</taxon>
        <taxon>Ascomycota</taxon>
        <taxon>Pezizomycotina</taxon>
        <taxon>Sordariomycetes</taxon>
        <taxon>Sordariomycetidae</taxon>
        <taxon>Sordariales</taxon>
        <taxon>Schizotheciaceae</taxon>
        <taxon>Schizothecium</taxon>
    </lineage>
</organism>
<keyword evidence="2" id="KW-0472">Membrane</keyword>
<feature type="signal peptide" evidence="3">
    <location>
        <begin position="1"/>
        <end position="23"/>
    </location>
</feature>
<feature type="transmembrane region" description="Helical" evidence="2">
    <location>
        <begin position="307"/>
        <end position="326"/>
    </location>
</feature>
<comment type="caution">
    <text evidence="4">The sequence shown here is derived from an EMBL/GenBank/DDBJ whole genome shotgun (WGS) entry which is preliminary data.</text>
</comment>
<dbReference type="AlphaFoldDB" id="A0AA40KA94"/>
<keyword evidence="3" id="KW-0732">Signal</keyword>
<feature type="transmembrane region" description="Helical" evidence="2">
    <location>
        <begin position="59"/>
        <end position="75"/>
    </location>
</feature>
<name>A0AA40KA94_9PEZI</name>
<feature type="transmembrane region" description="Helical" evidence="2">
    <location>
        <begin position="210"/>
        <end position="228"/>
    </location>
</feature>
<feature type="transmembrane region" description="Helical" evidence="2">
    <location>
        <begin position="338"/>
        <end position="357"/>
    </location>
</feature>
<dbReference type="EMBL" id="JAUKUD010000002">
    <property type="protein sequence ID" value="KAK0751456.1"/>
    <property type="molecule type" value="Genomic_DNA"/>
</dbReference>
<evidence type="ECO:0000256" key="1">
    <source>
        <dbReference type="SAM" id="MobiDB-lite"/>
    </source>
</evidence>
<reference evidence="4" key="1">
    <citation type="submission" date="2023-06" db="EMBL/GenBank/DDBJ databases">
        <title>Genome-scale phylogeny and comparative genomics of the fungal order Sordariales.</title>
        <authorList>
            <consortium name="Lawrence Berkeley National Laboratory"/>
            <person name="Hensen N."/>
            <person name="Bonometti L."/>
            <person name="Westerberg I."/>
            <person name="Brannstrom I.O."/>
            <person name="Guillou S."/>
            <person name="Cros-Aarteil S."/>
            <person name="Calhoun S."/>
            <person name="Haridas S."/>
            <person name="Kuo A."/>
            <person name="Mondo S."/>
            <person name="Pangilinan J."/>
            <person name="Riley R."/>
            <person name="LaButti K."/>
            <person name="Andreopoulos B."/>
            <person name="Lipzen A."/>
            <person name="Chen C."/>
            <person name="Yanf M."/>
            <person name="Daum C."/>
            <person name="Ng V."/>
            <person name="Clum A."/>
            <person name="Steindorff A."/>
            <person name="Ohm R."/>
            <person name="Martin F."/>
            <person name="Silar P."/>
            <person name="Natvig D."/>
            <person name="Lalanne C."/>
            <person name="Gautier V."/>
            <person name="Ament-velasquez S.L."/>
            <person name="Kruys A."/>
            <person name="Hutchinson M.I."/>
            <person name="Powell A.J."/>
            <person name="Barry K."/>
            <person name="Miller A.N."/>
            <person name="Grigoriev I.V."/>
            <person name="Debuchy R."/>
            <person name="Gladieux P."/>
            <person name="Thoren M.H."/>
            <person name="Johannesson H."/>
        </authorList>
    </citation>
    <scope>NUCLEOTIDE SEQUENCE</scope>
    <source>
        <strain evidence="4">SMH3187-1</strain>
    </source>
</reference>
<dbReference type="Proteomes" id="UP001172155">
    <property type="component" value="Unassembled WGS sequence"/>
</dbReference>
<accession>A0AA40KA94</accession>
<gene>
    <name evidence="4" type="ORF">B0T18DRAFT_387582</name>
</gene>
<proteinExistence type="predicted"/>
<sequence>MTTQQPQLSSFLILLISAIAALAASFFSPWLPGPSGRYGEESGPLKVARANLPAKSRRYVLPLLVGSVILRIALFHRISRDLQCTTAGVELWLPVLLLVYELLPGRGPRSCSDYRNDDDDDDMGSTIFDAFGAWLTGSKTPFVLGTLLLTVGARLVSSQNLRSTAFCSSHDGASVVILLQWVGLVLDVAIVHNAWRVFAWARTTQLRLKTLASILVLAAMGTGLLYVLSRLYQSQPVGHNYHDLDSLYAFDVIVDGLTFSTFFISAALLATQGSAISLVGLLLFASTLSATMHRGLLIGSWENVSPFTTYAALILLTIGFTFFVYANDLRSVVFVPRALVVFLLMILSIAATIFTIIKTRKVVDTHPVTRLVYDARVAEDRWMIHASVSNSLRVAVSEYKNRHHGRDPPPKFDVWYQFARDRKSPIMDHFAQMENDILPFWGMTPEQIQKGLERAAAEPDVAVATILNGKLLHSVSFPPEHKAMMDELAELVSSFAKHLPYPLEFAVNLNDRPRVLAPWEDMKRFVQAGKQAKAMKALKNPRRIILGRDSSSPQGSSPDLPKAPPAPISRDRTGQTYREMMALTCPPGTKTRSRVYWDIQGFCSECTNPQSQGQFLTDWHRSHELCHQPDLLRLHGFHITPPNLPPLQELVPIFSQSKTGRFGDILLPLRHPKGKKDSPNQDRDFDMKRKQLFWRSPLDADLLRPSHRDLLRGGHQERLTHLANNASRTDTTTMLLPRSTKFAYERVSSANLNNLMPMDVGFQVRSSACQAEEGCDDITAHREFGVKPSPAGNMSHTAEALAHQFILLTDTNDGPPKDVLSALQSNSVPFLATIFREWYTERLIPWVHFVPIDVRFHALHSTLAYFSGINGRAGPRLNGREVNADAHVDDARWIAEEGKGFAARALRREDMEVYLFRLLLEWGRVSHVERERLGFLLWEESGTYLPG</sequence>
<keyword evidence="2" id="KW-1133">Transmembrane helix</keyword>
<feature type="region of interest" description="Disordered" evidence="1">
    <location>
        <begin position="541"/>
        <end position="574"/>
    </location>
</feature>
<feature type="chain" id="PRO_5041232718" evidence="3">
    <location>
        <begin position="24"/>
        <end position="947"/>
    </location>
</feature>
<keyword evidence="2" id="KW-0812">Transmembrane</keyword>
<protein>
    <submittedName>
        <fullName evidence="4">Glycosyltransferase family 90 protein</fullName>
    </submittedName>
</protein>
<keyword evidence="5" id="KW-1185">Reference proteome</keyword>
<feature type="transmembrane region" description="Helical" evidence="2">
    <location>
        <begin position="248"/>
        <end position="271"/>
    </location>
</feature>
<evidence type="ECO:0000313" key="5">
    <source>
        <dbReference type="Proteomes" id="UP001172155"/>
    </source>
</evidence>
<evidence type="ECO:0000256" key="3">
    <source>
        <dbReference type="SAM" id="SignalP"/>
    </source>
</evidence>
<feature type="transmembrane region" description="Helical" evidence="2">
    <location>
        <begin position="278"/>
        <end position="301"/>
    </location>
</feature>
<dbReference type="PANTHER" id="PTHR12203:SF35">
    <property type="entry name" value="PROTEIN O-GLUCOSYLTRANSFERASE 1"/>
    <property type="match status" value="1"/>
</dbReference>
<dbReference type="PANTHER" id="PTHR12203">
    <property type="entry name" value="KDEL LYS-ASP-GLU-LEU CONTAINING - RELATED"/>
    <property type="match status" value="1"/>
</dbReference>
<feature type="transmembrane region" description="Helical" evidence="2">
    <location>
        <begin position="178"/>
        <end position="198"/>
    </location>
</feature>